<keyword evidence="2" id="KW-1185">Reference proteome</keyword>
<comment type="caution">
    <text evidence="1">The sequence shown here is derived from an EMBL/GenBank/DDBJ whole genome shotgun (WGS) entry which is preliminary data.</text>
</comment>
<accession>A0A5C6CTL5</accession>
<evidence type="ECO:0000313" key="1">
    <source>
        <dbReference type="EMBL" id="TWU26079.1"/>
    </source>
</evidence>
<sequence length="34" mass="3894">MYQSTPPWAFQGGVLYIEFSSPNLKLLSYHFTGN</sequence>
<proteinExistence type="predicted"/>
<name>A0A5C6CTL5_9BACT</name>
<reference evidence="1 2" key="1">
    <citation type="submission" date="2019-02" db="EMBL/GenBank/DDBJ databases">
        <title>Deep-cultivation of Planctomycetes and their phenomic and genomic characterization uncovers novel biology.</title>
        <authorList>
            <person name="Wiegand S."/>
            <person name="Jogler M."/>
            <person name="Boedeker C."/>
            <person name="Pinto D."/>
            <person name="Vollmers J."/>
            <person name="Rivas-Marin E."/>
            <person name="Kohn T."/>
            <person name="Peeters S.H."/>
            <person name="Heuer A."/>
            <person name="Rast P."/>
            <person name="Oberbeckmann S."/>
            <person name="Bunk B."/>
            <person name="Jeske O."/>
            <person name="Meyerdierks A."/>
            <person name="Storesund J.E."/>
            <person name="Kallscheuer N."/>
            <person name="Luecker S."/>
            <person name="Lage O.M."/>
            <person name="Pohl T."/>
            <person name="Merkel B.J."/>
            <person name="Hornburger P."/>
            <person name="Mueller R.-W."/>
            <person name="Bruemmer F."/>
            <person name="Labrenz M."/>
            <person name="Spormann A.M."/>
            <person name="Op Den Camp H."/>
            <person name="Overmann J."/>
            <person name="Amann R."/>
            <person name="Jetten M.S.M."/>
            <person name="Mascher T."/>
            <person name="Medema M.H."/>
            <person name="Devos D.P."/>
            <person name="Kaster A.-K."/>
            <person name="Ovreas L."/>
            <person name="Rohde M."/>
            <person name="Galperin M.Y."/>
            <person name="Jogler C."/>
        </authorList>
    </citation>
    <scope>NUCLEOTIDE SEQUENCE [LARGE SCALE GENOMIC DNA]</scope>
    <source>
        <strain evidence="1 2">Pla144</strain>
    </source>
</reference>
<gene>
    <name evidence="1" type="ORF">Pla144_32960</name>
</gene>
<evidence type="ECO:0000313" key="2">
    <source>
        <dbReference type="Proteomes" id="UP000318437"/>
    </source>
</evidence>
<dbReference type="EMBL" id="SJPS01000004">
    <property type="protein sequence ID" value="TWU26079.1"/>
    <property type="molecule type" value="Genomic_DNA"/>
</dbReference>
<protein>
    <submittedName>
        <fullName evidence="1">Uncharacterized protein</fullName>
    </submittedName>
</protein>
<organism evidence="1 2">
    <name type="scientific">Bythopirellula polymerisocia</name>
    <dbReference type="NCBI Taxonomy" id="2528003"/>
    <lineage>
        <taxon>Bacteria</taxon>
        <taxon>Pseudomonadati</taxon>
        <taxon>Planctomycetota</taxon>
        <taxon>Planctomycetia</taxon>
        <taxon>Pirellulales</taxon>
        <taxon>Lacipirellulaceae</taxon>
        <taxon>Bythopirellula</taxon>
    </lineage>
</organism>
<dbReference type="AlphaFoldDB" id="A0A5C6CTL5"/>
<dbReference type="Proteomes" id="UP000318437">
    <property type="component" value="Unassembled WGS sequence"/>
</dbReference>